<dbReference type="PANTHER" id="PTHR14952:SF14">
    <property type="entry name" value="ROPPORIN-1-LIKE PROTEIN"/>
    <property type="match status" value="1"/>
</dbReference>
<keyword evidence="3" id="KW-0969">Cilium</keyword>
<dbReference type="Gene3D" id="1.20.890.10">
    <property type="entry name" value="cAMP-dependent protein kinase regulatory subunit, dimerization-anchoring domain"/>
    <property type="match status" value="1"/>
</dbReference>
<keyword evidence="4" id="KW-0966">Cell projection</keyword>
<evidence type="ECO:0000256" key="2">
    <source>
        <dbReference type="ARBA" id="ARBA00022846"/>
    </source>
</evidence>
<protein>
    <recommendedName>
        <fullName evidence="6">Ropporin-1-like protein</fullName>
    </recommendedName>
</protein>
<dbReference type="EMBL" id="MU551652">
    <property type="protein sequence ID" value="KAI5620030.1"/>
    <property type="molecule type" value="Genomic_DNA"/>
</dbReference>
<evidence type="ECO:0000256" key="5">
    <source>
        <dbReference type="ARBA" id="ARBA00035651"/>
    </source>
</evidence>
<comment type="subcellular location">
    <subcellularLocation>
        <location evidence="1">Cell projection</location>
        <location evidence="1">Cilium</location>
        <location evidence="1">Flagellum</location>
    </subcellularLocation>
</comment>
<keyword evidence="2" id="KW-0282">Flagellum</keyword>
<comment type="caution">
    <text evidence="7">The sequence shown here is derived from an EMBL/GenBank/DDBJ whole genome shotgun (WGS) entry which is preliminary data.</text>
</comment>
<evidence type="ECO:0000256" key="1">
    <source>
        <dbReference type="ARBA" id="ARBA00004230"/>
    </source>
</evidence>
<proteinExistence type="inferred from homology"/>
<dbReference type="FunFam" id="1.20.890.10:FF:000004">
    <property type="entry name" value="ropporin-1-like protein isoform X2"/>
    <property type="match status" value="1"/>
</dbReference>
<evidence type="ECO:0000313" key="8">
    <source>
        <dbReference type="Proteomes" id="UP001205998"/>
    </source>
</evidence>
<dbReference type="PANTHER" id="PTHR14952">
    <property type="entry name" value="ROPPORIN-1-LIKE PROTEIN"/>
    <property type="match status" value="1"/>
</dbReference>
<dbReference type="SUPFAM" id="SSF47391">
    <property type="entry name" value="Dimerization-anchoring domain of cAMP-dependent PK regulatory subunit"/>
    <property type="match status" value="1"/>
</dbReference>
<sequence>MPLSERMYCAQQINIPPALPDILKQFTKAAIRTQPPDVLQWAAAYFSALSEGEPLPVTDRLETSVTTQKTGCTLTPGLLKVLHKQLSSKKNISREELEKKWKGLGLPVEQFDTLLTLGNFSSEVEWMNFFALGCSALGGTIISALKFACEILSEDTVSQATQIPFDTFASLYTYLAQLDGDIPQEEIDNFLTRRGGMVQPADFTDLDV</sequence>
<comment type="similarity">
    <text evidence="5">Belongs to the ropporin family.</text>
</comment>
<gene>
    <name evidence="7" type="ORF">C0J50_20335</name>
</gene>
<organism evidence="7 8">
    <name type="scientific">Silurus asotus</name>
    <name type="common">Amur catfish</name>
    <name type="synonym">Parasilurus asotus</name>
    <dbReference type="NCBI Taxonomy" id="30991"/>
    <lineage>
        <taxon>Eukaryota</taxon>
        <taxon>Metazoa</taxon>
        <taxon>Chordata</taxon>
        <taxon>Craniata</taxon>
        <taxon>Vertebrata</taxon>
        <taxon>Euteleostomi</taxon>
        <taxon>Actinopterygii</taxon>
        <taxon>Neopterygii</taxon>
        <taxon>Teleostei</taxon>
        <taxon>Ostariophysi</taxon>
        <taxon>Siluriformes</taxon>
        <taxon>Siluridae</taxon>
        <taxon>Silurus</taxon>
    </lineage>
</organism>
<evidence type="ECO:0000256" key="3">
    <source>
        <dbReference type="ARBA" id="ARBA00023069"/>
    </source>
</evidence>
<dbReference type="AlphaFoldDB" id="A0AAD5AQ92"/>
<dbReference type="GO" id="GO:0031514">
    <property type="term" value="C:motile cilium"/>
    <property type="evidence" value="ECO:0007669"/>
    <property type="project" value="UniProtKB-SubCell"/>
</dbReference>
<dbReference type="CDD" id="cd23019">
    <property type="entry name" value="DD_ROP"/>
    <property type="match status" value="1"/>
</dbReference>
<reference evidence="7" key="1">
    <citation type="submission" date="2018-07" db="EMBL/GenBank/DDBJ databases">
        <title>Comparative genomics of catfishes provides insights into carnivory and benthic adaptation.</title>
        <authorList>
            <person name="Zhang Y."/>
            <person name="Wang D."/>
            <person name="Peng Z."/>
            <person name="Zheng S."/>
            <person name="Shao F."/>
            <person name="Tao W."/>
        </authorList>
    </citation>
    <scope>NUCLEOTIDE SEQUENCE</scope>
    <source>
        <strain evidence="7">Chongqing</strain>
    </source>
</reference>
<dbReference type="Proteomes" id="UP001205998">
    <property type="component" value="Unassembled WGS sequence"/>
</dbReference>
<name>A0AAD5AQ92_SILAS</name>
<evidence type="ECO:0000256" key="4">
    <source>
        <dbReference type="ARBA" id="ARBA00023273"/>
    </source>
</evidence>
<keyword evidence="8" id="KW-1185">Reference proteome</keyword>
<evidence type="ECO:0000313" key="7">
    <source>
        <dbReference type="EMBL" id="KAI5620030.1"/>
    </source>
</evidence>
<evidence type="ECO:0000256" key="6">
    <source>
        <dbReference type="ARBA" id="ARBA00040933"/>
    </source>
</evidence>
<dbReference type="InterPro" id="IPR047844">
    <property type="entry name" value="ROP_DD"/>
</dbReference>
<accession>A0AAD5AQ92</accession>